<gene>
    <name evidence="2" type="ORF">INT45_010955</name>
</gene>
<dbReference type="OrthoDB" id="2212429at2759"/>
<accession>A0A8H7RMZ6</accession>
<dbReference type="AlphaFoldDB" id="A0A8H7RMZ6"/>
<reference evidence="2 3" key="1">
    <citation type="submission" date="2020-12" db="EMBL/GenBank/DDBJ databases">
        <title>Metabolic potential, ecology and presence of endohyphal bacteria is reflected in genomic diversity of Mucoromycotina.</title>
        <authorList>
            <person name="Muszewska A."/>
            <person name="Okrasinska A."/>
            <person name="Steczkiewicz K."/>
            <person name="Drgas O."/>
            <person name="Orlowska M."/>
            <person name="Perlinska-Lenart U."/>
            <person name="Aleksandrzak-Piekarczyk T."/>
            <person name="Szatraj K."/>
            <person name="Zielenkiewicz U."/>
            <person name="Pilsyk S."/>
            <person name="Malc E."/>
            <person name="Mieczkowski P."/>
            <person name="Kruszewska J.S."/>
            <person name="Biernat P."/>
            <person name="Pawlowska J."/>
        </authorList>
    </citation>
    <scope>NUCLEOTIDE SEQUENCE [LARGE SCALE GENOMIC DNA]</scope>
    <source>
        <strain evidence="2 3">CBS 142.35</strain>
    </source>
</reference>
<dbReference type="CDD" id="cd01650">
    <property type="entry name" value="RT_nLTR_like"/>
    <property type="match status" value="1"/>
</dbReference>
<dbReference type="PANTHER" id="PTHR31635:SF196">
    <property type="entry name" value="REVERSE TRANSCRIPTASE DOMAIN-CONTAINING PROTEIN-RELATED"/>
    <property type="match status" value="1"/>
</dbReference>
<evidence type="ECO:0000313" key="2">
    <source>
        <dbReference type="EMBL" id="KAG2214076.1"/>
    </source>
</evidence>
<dbReference type="InterPro" id="IPR000477">
    <property type="entry name" value="RT_dom"/>
</dbReference>
<dbReference type="InterPro" id="IPR043502">
    <property type="entry name" value="DNA/RNA_pol_sf"/>
</dbReference>
<dbReference type="EMBL" id="JAEPRB010000641">
    <property type="protein sequence ID" value="KAG2214076.1"/>
    <property type="molecule type" value="Genomic_DNA"/>
</dbReference>
<feature type="domain" description="Reverse transcriptase" evidence="1">
    <location>
        <begin position="231"/>
        <end position="478"/>
    </location>
</feature>
<dbReference type="Proteomes" id="UP000646827">
    <property type="component" value="Unassembled WGS sequence"/>
</dbReference>
<evidence type="ECO:0000259" key="1">
    <source>
        <dbReference type="PROSITE" id="PS50878"/>
    </source>
</evidence>
<keyword evidence="3" id="KW-1185">Reference proteome</keyword>
<dbReference type="Pfam" id="PF00078">
    <property type="entry name" value="RVT_1"/>
    <property type="match status" value="1"/>
</dbReference>
<dbReference type="PROSITE" id="PS50878">
    <property type="entry name" value="RT_POL"/>
    <property type="match status" value="1"/>
</dbReference>
<sequence>MLTELYPTLKSSSTPQEHWEYVKTSMAKFIKQYCRQRGSWRQKQLKALQSKRNRFLHDQQSRVIRAQVLPTIESQISVLQKEITDILAIWSGTRWREHSEVSAGYLQRTIQQRQTSRYIAQLQHPSTGEIHPDPEGMQRAASVFYQSLYTMDEVDDDSIDLLLNSLSQNTSLNNDEAESLYCDFEINELRVAAKRSPKQSSPGDDGLSYSFFYLLFQHLLYENLITKIYNQACQDGIFPKSWQHTCLILLPKKGDLSLLRNWRPLSLINCDAKLFTRLINKRIINVAQSLITPFQTGFLPNRFIAKNGLLVRLMMEQAKHQQHHDTIGLMLDFEKAYDRLHPVYLSTVLKKFGFPTCIINSICNLFFSTQIRININGHLSSSITQHRGLRQGDPLSPILFNLALEPLLQSILRDQHFQGILPMLPPTIAPHLSPRPIHLKVLGYADDVFVFLHPQSDLERLDLHLSTYQKASNAKLNP</sequence>
<dbReference type="SUPFAM" id="SSF56672">
    <property type="entry name" value="DNA/RNA polymerases"/>
    <property type="match status" value="1"/>
</dbReference>
<comment type="caution">
    <text evidence="2">The sequence shown here is derived from an EMBL/GenBank/DDBJ whole genome shotgun (WGS) entry which is preliminary data.</text>
</comment>
<protein>
    <recommendedName>
        <fullName evidence="1">Reverse transcriptase domain-containing protein</fullName>
    </recommendedName>
</protein>
<evidence type="ECO:0000313" key="3">
    <source>
        <dbReference type="Proteomes" id="UP000646827"/>
    </source>
</evidence>
<dbReference type="PANTHER" id="PTHR31635">
    <property type="entry name" value="REVERSE TRANSCRIPTASE DOMAIN-CONTAINING PROTEIN-RELATED"/>
    <property type="match status" value="1"/>
</dbReference>
<name>A0A8H7RMZ6_9FUNG</name>
<organism evidence="2 3">
    <name type="scientific">Circinella minor</name>
    <dbReference type="NCBI Taxonomy" id="1195481"/>
    <lineage>
        <taxon>Eukaryota</taxon>
        <taxon>Fungi</taxon>
        <taxon>Fungi incertae sedis</taxon>
        <taxon>Mucoromycota</taxon>
        <taxon>Mucoromycotina</taxon>
        <taxon>Mucoromycetes</taxon>
        <taxon>Mucorales</taxon>
        <taxon>Lichtheimiaceae</taxon>
        <taxon>Circinella</taxon>
    </lineage>
</organism>
<proteinExistence type="predicted"/>